<organism evidence="1 2">
    <name type="scientific">Smallanthus sonchifolius</name>
    <dbReference type="NCBI Taxonomy" id="185202"/>
    <lineage>
        <taxon>Eukaryota</taxon>
        <taxon>Viridiplantae</taxon>
        <taxon>Streptophyta</taxon>
        <taxon>Embryophyta</taxon>
        <taxon>Tracheophyta</taxon>
        <taxon>Spermatophyta</taxon>
        <taxon>Magnoliopsida</taxon>
        <taxon>eudicotyledons</taxon>
        <taxon>Gunneridae</taxon>
        <taxon>Pentapetalae</taxon>
        <taxon>asterids</taxon>
        <taxon>campanulids</taxon>
        <taxon>Asterales</taxon>
        <taxon>Asteraceae</taxon>
        <taxon>Asteroideae</taxon>
        <taxon>Heliantheae alliance</taxon>
        <taxon>Millerieae</taxon>
        <taxon>Smallanthus</taxon>
    </lineage>
</organism>
<comment type="caution">
    <text evidence="1">The sequence shown here is derived from an EMBL/GenBank/DDBJ whole genome shotgun (WGS) entry which is preliminary data.</text>
</comment>
<gene>
    <name evidence="1" type="ORF">L1987_30732</name>
</gene>
<accession>A0ACB9I4T5</accession>
<dbReference type="EMBL" id="CM042027">
    <property type="protein sequence ID" value="KAI3802593.1"/>
    <property type="molecule type" value="Genomic_DNA"/>
</dbReference>
<evidence type="ECO:0000313" key="1">
    <source>
        <dbReference type="EMBL" id="KAI3802593.1"/>
    </source>
</evidence>
<sequence>MTSSRGYVQRKVFSKAFIITILFTRYSHPIVVVLHSIARVSELILIVDREERVRCGQLVAWLLAVQHVHAVHAKRWFLGLADDLLELHIVVSLLFL</sequence>
<reference evidence="2" key="1">
    <citation type="journal article" date="2022" name="Mol. Ecol. Resour.">
        <title>The genomes of chicory, endive, great burdock and yacon provide insights into Asteraceae palaeo-polyploidization history and plant inulin production.</title>
        <authorList>
            <person name="Fan W."/>
            <person name="Wang S."/>
            <person name="Wang H."/>
            <person name="Wang A."/>
            <person name="Jiang F."/>
            <person name="Liu H."/>
            <person name="Zhao H."/>
            <person name="Xu D."/>
            <person name="Zhang Y."/>
        </authorList>
    </citation>
    <scope>NUCLEOTIDE SEQUENCE [LARGE SCALE GENOMIC DNA]</scope>
    <source>
        <strain evidence="2">cv. Yunnan</strain>
    </source>
</reference>
<keyword evidence="2" id="KW-1185">Reference proteome</keyword>
<protein>
    <submittedName>
        <fullName evidence="1">Uncharacterized protein</fullName>
    </submittedName>
</protein>
<reference evidence="1 2" key="2">
    <citation type="journal article" date="2022" name="Mol. Ecol. Resour.">
        <title>The genomes of chicory, endive, great burdock and yacon provide insights into Asteraceae paleo-polyploidization history and plant inulin production.</title>
        <authorList>
            <person name="Fan W."/>
            <person name="Wang S."/>
            <person name="Wang H."/>
            <person name="Wang A."/>
            <person name="Jiang F."/>
            <person name="Liu H."/>
            <person name="Zhao H."/>
            <person name="Xu D."/>
            <person name="Zhang Y."/>
        </authorList>
    </citation>
    <scope>NUCLEOTIDE SEQUENCE [LARGE SCALE GENOMIC DNA]</scope>
    <source>
        <strain evidence="2">cv. Yunnan</strain>
        <tissue evidence="1">Leaves</tissue>
    </source>
</reference>
<proteinExistence type="predicted"/>
<name>A0ACB9I4T5_9ASTR</name>
<evidence type="ECO:0000313" key="2">
    <source>
        <dbReference type="Proteomes" id="UP001056120"/>
    </source>
</evidence>
<dbReference type="Proteomes" id="UP001056120">
    <property type="component" value="Linkage Group LG10"/>
</dbReference>